<accession>A0A2M7TD47</accession>
<name>A0A2M7TD47_UNCKA</name>
<dbReference type="GO" id="GO:0030170">
    <property type="term" value="F:pyridoxal phosphate binding"/>
    <property type="evidence" value="ECO:0007669"/>
    <property type="project" value="InterPro"/>
</dbReference>
<dbReference type="AlphaFoldDB" id="A0A2M7TD47"/>
<comment type="caution">
    <text evidence="5">The sequence shown here is derived from an EMBL/GenBank/DDBJ whole genome shotgun (WGS) entry which is preliminary data.</text>
</comment>
<protein>
    <recommendedName>
        <fullName evidence="4">Aminotransferase class I/classII large domain-containing protein</fullName>
    </recommendedName>
</protein>
<dbReference type="PANTHER" id="PTHR43643">
    <property type="entry name" value="HISTIDINOL-PHOSPHATE AMINOTRANSFERASE 2"/>
    <property type="match status" value="1"/>
</dbReference>
<feature type="domain" description="Aminotransferase class I/classII large" evidence="4">
    <location>
        <begin position="51"/>
        <end position="343"/>
    </location>
</feature>
<keyword evidence="3" id="KW-0663">Pyridoxal phosphate</keyword>
<dbReference type="SUPFAM" id="SSF53383">
    <property type="entry name" value="PLP-dependent transferases"/>
    <property type="match status" value="1"/>
</dbReference>
<evidence type="ECO:0000256" key="2">
    <source>
        <dbReference type="ARBA" id="ARBA00022679"/>
    </source>
</evidence>
<dbReference type="Gene3D" id="3.40.640.10">
    <property type="entry name" value="Type I PLP-dependent aspartate aminotransferase-like (Major domain)"/>
    <property type="match status" value="1"/>
</dbReference>
<dbReference type="Gene3D" id="3.90.1150.10">
    <property type="entry name" value="Aspartate Aminotransferase, domain 1"/>
    <property type="match status" value="1"/>
</dbReference>
<evidence type="ECO:0000313" key="5">
    <source>
        <dbReference type="EMBL" id="PIZ43331.1"/>
    </source>
</evidence>
<dbReference type="InterPro" id="IPR015424">
    <property type="entry name" value="PyrdxlP-dep_Trfase"/>
</dbReference>
<keyword evidence="2" id="KW-0808">Transferase</keyword>
<dbReference type="InterPro" id="IPR050106">
    <property type="entry name" value="HistidinolP_aminotransfase"/>
</dbReference>
<dbReference type="GO" id="GO:0008483">
    <property type="term" value="F:transaminase activity"/>
    <property type="evidence" value="ECO:0007669"/>
    <property type="project" value="UniProtKB-KW"/>
</dbReference>
<evidence type="ECO:0000313" key="6">
    <source>
        <dbReference type="Proteomes" id="UP000230970"/>
    </source>
</evidence>
<gene>
    <name evidence="5" type="ORF">COY34_01095</name>
</gene>
<organism evidence="5 6">
    <name type="scientific">candidate division WWE3 bacterium CG_4_10_14_0_2_um_filter_42_8</name>
    <dbReference type="NCBI Taxonomy" id="1975074"/>
    <lineage>
        <taxon>Bacteria</taxon>
        <taxon>Katanobacteria</taxon>
    </lineage>
</organism>
<evidence type="ECO:0000259" key="4">
    <source>
        <dbReference type="Pfam" id="PF00155"/>
    </source>
</evidence>
<dbReference type="Pfam" id="PF00155">
    <property type="entry name" value="Aminotran_1_2"/>
    <property type="match status" value="1"/>
</dbReference>
<dbReference type="PANTHER" id="PTHR43643:SF3">
    <property type="entry name" value="HISTIDINOL-PHOSPHATE AMINOTRANSFERASE"/>
    <property type="match status" value="1"/>
</dbReference>
<dbReference type="InterPro" id="IPR015422">
    <property type="entry name" value="PyrdxlP-dep_Trfase_small"/>
</dbReference>
<proteinExistence type="predicted"/>
<dbReference type="CDD" id="cd00609">
    <property type="entry name" value="AAT_like"/>
    <property type="match status" value="1"/>
</dbReference>
<reference evidence="6" key="1">
    <citation type="submission" date="2017-09" db="EMBL/GenBank/DDBJ databases">
        <title>Depth-based differentiation of microbial function through sediment-hosted aquifers and enrichment of novel symbionts in the deep terrestrial subsurface.</title>
        <authorList>
            <person name="Probst A.J."/>
            <person name="Ladd B."/>
            <person name="Jarett J.K."/>
            <person name="Geller-Mcgrath D.E."/>
            <person name="Sieber C.M.K."/>
            <person name="Emerson J.B."/>
            <person name="Anantharaman K."/>
            <person name="Thomas B.C."/>
            <person name="Malmstrom R."/>
            <person name="Stieglmeier M."/>
            <person name="Klingl A."/>
            <person name="Woyke T."/>
            <person name="Ryan C.M."/>
            <person name="Banfield J.F."/>
        </authorList>
    </citation>
    <scope>NUCLEOTIDE SEQUENCE [LARGE SCALE GENOMIC DNA]</scope>
</reference>
<evidence type="ECO:0000256" key="3">
    <source>
        <dbReference type="ARBA" id="ARBA00022898"/>
    </source>
</evidence>
<evidence type="ECO:0000256" key="1">
    <source>
        <dbReference type="ARBA" id="ARBA00022576"/>
    </source>
</evidence>
<sequence>MGVTGRKSGMTNCFGKRCIKPMNNKFINLQYTTIKTALPDFIYGDLRDFVKNINLYQPQPKILVEKLAKKHHLPCEMIYLTAGIDEAIQMFILAYGENTFVFTPTYIVYRDVLEYGKKLNTVFSIRGMDFVIETKNLPEATLICLPNPNNPLGFTAQEKVLELVGNNSQAIVVVDEAYGEFAHLSVINEVKNYPNLAVFRSFSKAYGMAGVRLGYIVAAPEIITKVKNKTQWSNVSYLAVGAAVSALEHEEYFSKMREEINESREGLAAFLHGLNFKVFPSKINAVLLKFSAADCAYKFFEHLKKENIIVSRGNGNSNFGLDDTFVRIAIGNQEQMEKVRQVIADFKVKFPAIYHCSGNL</sequence>
<dbReference type="InterPro" id="IPR004839">
    <property type="entry name" value="Aminotransferase_I/II_large"/>
</dbReference>
<keyword evidence="1" id="KW-0032">Aminotransferase</keyword>
<dbReference type="InterPro" id="IPR015421">
    <property type="entry name" value="PyrdxlP-dep_Trfase_major"/>
</dbReference>
<dbReference type="EMBL" id="PFNJ01000029">
    <property type="protein sequence ID" value="PIZ43331.1"/>
    <property type="molecule type" value="Genomic_DNA"/>
</dbReference>
<dbReference type="Proteomes" id="UP000230970">
    <property type="component" value="Unassembled WGS sequence"/>
</dbReference>